<gene>
    <name evidence="3" type="ORF">PGQ11_013333</name>
</gene>
<dbReference type="SUPFAM" id="SSF52540">
    <property type="entry name" value="P-loop containing nucleoside triphosphate hydrolases"/>
    <property type="match status" value="1"/>
</dbReference>
<dbReference type="SMART" id="SM00382">
    <property type="entry name" value="AAA"/>
    <property type="match status" value="1"/>
</dbReference>
<evidence type="ECO:0000313" key="3">
    <source>
        <dbReference type="EMBL" id="KAK8850854.1"/>
    </source>
</evidence>
<comment type="caution">
    <text evidence="3">The sequence shown here is derived from an EMBL/GenBank/DDBJ whole genome shotgun (WGS) entry which is preliminary data.</text>
</comment>
<accession>A0ABR2HQ95</accession>
<dbReference type="PANTHER" id="PTHR46411">
    <property type="entry name" value="FAMILY ATPASE, PUTATIVE-RELATED"/>
    <property type="match status" value="1"/>
</dbReference>
<feature type="domain" description="AAA+ ATPase" evidence="2">
    <location>
        <begin position="484"/>
        <end position="611"/>
    </location>
</feature>
<dbReference type="EMBL" id="JAPCWZ010000009">
    <property type="protein sequence ID" value="KAK8850854.1"/>
    <property type="molecule type" value="Genomic_DNA"/>
</dbReference>
<dbReference type="Proteomes" id="UP001390339">
    <property type="component" value="Unassembled WGS sequence"/>
</dbReference>
<evidence type="ECO:0000259" key="2">
    <source>
        <dbReference type="SMART" id="SM00382"/>
    </source>
</evidence>
<feature type="compositionally biased region" description="Basic and acidic residues" evidence="1">
    <location>
        <begin position="759"/>
        <end position="769"/>
    </location>
</feature>
<dbReference type="Pfam" id="PF00004">
    <property type="entry name" value="AAA"/>
    <property type="match status" value="1"/>
</dbReference>
<dbReference type="Pfam" id="PF22942">
    <property type="entry name" value="DUF7025"/>
    <property type="match status" value="1"/>
</dbReference>
<dbReference type="Pfam" id="PF23232">
    <property type="entry name" value="AAA_lid_13"/>
    <property type="match status" value="1"/>
</dbReference>
<dbReference type="InterPro" id="IPR054289">
    <property type="entry name" value="DUF7025"/>
</dbReference>
<protein>
    <submittedName>
        <fullName evidence="3">P-loop containing nucleoside triphosphate hydrolase protein</fullName>
    </submittedName>
</protein>
<dbReference type="InterPro" id="IPR027417">
    <property type="entry name" value="P-loop_NTPase"/>
</dbReference>
<dbReference type="InterPro" id="IPR003593">
    <property type="entry name" value="AAA+_ATPase"/>
</dbReference>
<dbReference type="InterPro" id="IPR003959">
    <property type="entry name" value="ATPase_AAA_core"/>
</dbReference>
<feature type="region of interest" description="Disordered" evidence="1">
    <location>
        <begin position="747"/>
        <end position="769"/>
    </location>
</feature>
<organism evidence="3 4">
    <name type="scientific">Apiospora arundinis</name>
    <dbReference type="NCBI Taxonomy" id="335852"/>
    <lineage>
        <taxon>Eukaryota</taxon>
        <taxon>Fungi</taxon>
        <taxon>Dikarya</taxon>
        <taxon>Ascomycota</taxon>
        <taxon>Pezizomycotina</taxon>
        <taxon>Sordariomycetes</taxon>
        <taxon>Xylariomycetidae</taxon>
        <taxon>Amphisphaeriales</taxon>
        <taxon>Apiosporaceae</taxon>
        <taxon>Apiospora</taxon>
    </lineage>
</organism>
<evidence type="ECO:0000313" key="4">
    <source>
        <dbReference type="Proteomes" id="UP001390339"/>
    </source>
</evidence>
<dbReference type="PANTHER" id="PTHR46411:SF4">
    <property type="entry name" value="AAA+ ATPASE DOMAIN-CONTAINING PROTEIN"/>
    <property type="match status" value="1"/>
</dbReference>
<dbReference type="Gene3D" id="3.40.50.300">
    <property type="entry name" value="P-loop containing nucleotide triphosphate hydrolases"/>
    <property type="match status" value="1"/>
</dbReference>
<keyword evidence="3" id="KW-0378">Hydrolase</keyword>
<dbReference type="CDD" id="cd19481">
    <property type="entry name" value="RecA-like_protease"/>
    <property type="match status" value="1"/>
</dbReference>
<feature type="region of interest" description="Disordered" evidence="1">
    <location>
        <begin position="89"/>
        <end position="112"/>
    </location>
</feature>
<feature type="compositionally biased region" description="Basic and acidic residues" evidence="1">
    <location>
        <begin position="89"/>
        <end position="105"/>
    </location>
</feature>
<evidence type="ECO:0000256" key="1">
    <source>
        <dbReference type="SAM" id="MobiDB-lite"/>
    </source>
</evidence>
<proteinExistence type="predicted"/>
<reference evidence="3 4" key="1">
    <citation type="journal article" date="2024" name="IMA Fungus">
        <title>Apiospora arundinis, a panoply of carbohydrate-active enzymes and secondary metabolites.</title>
        <authorList>
            <person name="Sorensen T."/>
            <person name="Petersen C."/>
            <person name="Muurmann A.T."/>
            <person name="Christiansen J.V."/>
            <person name="Brundto M.L."/>
            <person name="Overgaard C.K."/>
            <person name="Boysen A.T."/>
            <person name="Wollenberg R.D."/>
            <person name="Larsen T.O."/>
            <person name="Sorensen J.L."/>
            <person name="Nielsen K.L."/>
            <person name="Sondergaard T.E."/>
        </authorList>
    </citation>
    <scope>NUCLEOTIDE SEQUENCE [LARGE SCALE GENOMIC DNA]</scope>
    <source>
        <strain evidence="3 4">AAU 773</strain>
    </source>
</reference>
<name>A0ABR2HQ95_9PEZI</name>
<keyword evidence="4" id="KW-1185">Reference proteome</keyword>
<dbReference type="GO" id="GO:0016787">
    <property type="term" value="F:hydrolase activity"/>
    <property type="evidence" value="ECO:0007669"/>
    <property type="project" value="UniProtKB-KW"/>
</dbReference>
<sequence length="769" mass="88043">MSPETFSTVALPLVDAHTETQLPGSETLVKNKGSQKSPGIRYTADCLYIDGADFEFSQDEPIKNQPVSGSPDGDSMPVIEVVTRVVVRNEKQGDEKPEPDQEKKSPLQGKSVHHIGESHIKINSSHLAQILRDTVEYYPYQNLDGESIVIREPYEALFHYWKELNEYHGRLQNPSTEENIAKYDHLGLLLQFLTPDFNQKVIPTQRLLNQKTPTVAWQQLWYLLRAGSIVYHIRDNYWIGCVVEGLKEEPVDREKNKLKRWEVELWGLTPMDDSGRLDAYRQIAEIPFFDGEQKVTDLTVFPREYHDVIDGGKRKSHFETRGGQLCDILWQGYKYANYEGPLVNTAREKYEGHMVIGSHKDADFDYETSGWVTPPWPLPTNDTKTSETAPKVLQKMWLDPSRDSRSVLSLDHLFVSCPVFMGFALPSQKWVPIHVDYIRELKLEDNIPEAIIEPAKLNIINALSEHQLASKRPWSADFIANKGEGAVVLLHGPPGVGKTYTVESIAMRKRRPLISLTISDIGIKEDAVEAALTKWFSIADRWRAIILIDECDIFLDRREHTDMSRNGVVSAFLRKMEYFGGLLFLTTNRIGHIDDAFVSRIHAIVGFGRFDASKRSEIWHNLLEKLSKERKGAIMVSNGAKKFLKTAEVLEIDWNGREIRNALQTAIALAEYEAKQTEGYDPQEQIVVEPHHFREVMNLNKDFKSYLDSIKNRTEVERARVHSWRNDNYNATSTSINDYNDLYDQTSSELKGGKNGRALTRDEDNRDKR</sequence>
<dbReference type="InterPro" id="IPR056599">
    <property type="entry name" value="AAA_lid_fung"/>
</dbReference>